<feature type="region of interest" description="Disordered" evidence="1">
    <location>
        <begin position="195"/>
        <end position="222"/>
    </location>
</feature>
<feature type="region of interest" description="Disordered" evidence="1">
    <location>
        <begin position="1"/>
        <end position="134"/>
    </location>
</feature>
<dbReference type="Proteomes" id="UP000176998">
    <property type="component" value="Unassembled WGS sequence"/>
</dbReference>
<name>A0A1G4B1M3_9PEZI</name>
<dbReference type="OrthoDB" id="4840416at2759"/>
<feature type="compositionally biased region" description="Basic residues" evidence="1">
    <location>
        <begin position="78"/>
        <end position="90"/>
    </location>
</feature>
<sequence length="371" mass="40697">MASHGNDENKGPGDVRRTLWPAAHPMTEITRETNNSEQTSDNELVELPSDKEEDLFPDPGTDIKSAQDYHTPIPRWSRDKHLRHGTKNKMVRNSNDGLRMNPVHGFGGSTDGDAPGSFEDPGVTPTKRPQHAVETPRTIKALRTARNVYAGKGNDAKKPGFGAVKVLDYDPSPKHFLAKATASLQTDSSKAIDKPDIERSFSTPPPGFRNDEGIGAQIPDRPHTVKTAPATMFADIDIEEDDSPSIRRQMDRLRIASVPNSGSLERPSGQPAGPRPLGLERPQHYAPISAGGVQITPAKIRGKRSRSEYEKTSSISGRDVTLEREIMRNFAAAAREEEDDADEESSQDEDEDGELTPKASVLNSHMDIDED</sequence>
<feature type="compositionally biased region" description="Basic and acidic residues" evidence="1">
    <location>
        <begin position="1"/>
        <end position="17"/>
    </location>
</feature>
<dbReference type="AlphaFoldDB" id="A0A1G4B1M3"/>
<feature type="compositionally biased region" description="Polar residues" evidence="1">
    <location>
        <begin position="32"/>
        <end position="42"/>
    </location>
</feature>
<proteinExistence type="predicted"/>
<dbReference type="EMBL" id="MJBS01000085">
    <property type="protein sequence ID" value="OHE95256.1"/>
    <property type="molecule type" value="Genomic_DNA"/>
</dbReference>
<evidence type="ECO:0000313" key="2">
    <source>
        <dbReference type="EMBL" id="OHE95256.1"/>
    </source>
</evidence>
<feature type="compositionally biased region" description="Acidic residues" evidence="1">
    <location>
        <begin position="336"/>
        <end position="354"/>
    </location>
</feature>
<dbReference type="RefSeq" id="XP_022472418.1">
    <property type="nucleotide sequence ID" value="XM_022621030.1"/>
</dbReference>
<dbReference type="GeneID" id="34562540"/>
<gene>
    <name evidence="2" type="ORF">CORC01_09401</name>
</gene>
<reference evidence="2 3" key="1">
    <citation type="submission" date="2016-09" db="EMBL/GenBank/DDBJ databases">
        <authorList>
            <person name="Capua I."/>
            <person name="De Benedictis P."/>
            <person name="Joannis T."/>
            <person name="Lombin L.H."/>
            <person name="Cattoli G."/>
        </authorList>
    </citation>
    <scope>NUCLEOTIDE SEQUENCE [LARGE SCALE GENOMIC DNA]</scope>
    <source>
        <strain evidence="2 3">IMI 309357</strain>
    </source>
</reference>
<comment type="caution">
    <text evidence="2">The sequence shown here is derived from an EMBL/GenBank/DDBJ whole genome shotgun (WGS) entry which is preliminary data.</text>
</comment>
<organism evidence="2 3">
    <name type="scientific">Colletotrichum orchidophilum</name>
    <dbReference type="NCBI Taxonomy" id="1209926"/>
    <lineage>
        <taxon>Eukaryota</taxon>
        <taxon>Fungi</taxon>
        <taxon>Dikarya</taxon>
        <taxon>Ascomycota</taxon>
        <taxon>Pezizomycotina</taxon>
        <taxon>Sordariomycetes</taxon>
        <taxon>Hypocreomycetidae</taxon>
        <taxon>Glomerellales</taxon>
        <taxon>Glomerellaceae</taxon>
        <taxon>Colletotrichum</taxon>
    </lineage>
</organism>
<keyword evidence="3" id="KW-1185">Reference proteome</keyword>
<evidence type="ECO:0000256" key="1">
    <source>
        <dbReference type="SAM" id="MobiDB-lite"/>
    </source>
</evidence>
<protein>
    <submittedName>
        <fullName evidence="2">Uncharacterized protein</fullName>
    </submittedName>
</protein>
<feature type="region of interest" description="Disordered" evidence="1">
    <location>
        <begin position="257"/>
        <end position="371"/>
    </location>
</feature>
<evidence type="ECO:0000313" key="3">
    <source>
        <dbReference type="Proteomes" id="UP000176998"/>
    </source>
</evidence>
<accession>A0A1G4B1M3</accession>